<dbReference type="PIRSF" id="PIRSF009320">
    <property type="entry name" value="Nuc_binding_HP_1000"/>
    <property type="match status" value="1"/>
</dbReference>
<dbReference type="EC" id="3.6.-.-" evidence="2"/>
<protein>
    <submittedName>
        <fullName evidence="2">Sporulation initiation inhibitor protein Soj</fullName>
        <ecNumber evidence="2">3.6.-.-</ecNumber>
    </submittedName>
</protein>
<dbReference type="Pfam" id="PF01656">
    <property type="entry name" value="CbiA"/>
    <property type="match status" value="1"/>
</dbReference>
<dbReference type="SUPFAM" id="SSF52540">
    <property type="entry name" value="P-loop containing nucleoside triphosphate hydrolases"/>
    <property type="match status" value="1"/>
</dbReference>
<dbReference type="PANTHER" id="PTHR13696">
    <property type="entry name" value="P-LOOP CONTAINING NUCLEOSIDE TRIPHOSPHATE HYDROLASE"/>
    <property type="match status" value="1"/>
</dbReference>
<dbReference type="AlphaFoldDB" id="A0A149VV45"/>
<dbReference type="NCBIfam" id="NF041546">
    <property type="entry name" value="ParA_partition"/>
    <property type="match status" value="1"/>
</dbReference>
<gene>
    <name evidence="2" type="primary">soj_4</name>
    <name evidence="2" type="ORF">FEMY_23800</name>
</gene>
<accession>A0A149VV45</accession>
<reference evidence="2 3" key="1">
    <citation type="submission" date="2016-01" db="EMBL/GenBank/DDBJ databases">
        <title>Genome sequence of the acidophilic iron oxidising Ferrovum strain Z-31.</title>
        <authorList>
            <person name="Poehlein A."/>
            <person name="Ullrich S.R."/>
            <person name="Schloemann M."/>
            <person name="Muehling M."/>
            <person name="Daniel R."/>
        </authorList>
    </citation>
    <scope>NUCLEOTIDE SEQUENCE [LARGE SCALE GENOMIC DNA]</scope>
    <source>
        <strain evidence="2 3">Z-31</strain>
    </source>
</reference>
<evidence type="ECO:0000313" key="3">
    <source>
        <dbReference type="Proteomes" id="UP000075653"/>
    </source>
</evidence>
<organism evidence="2 3">
    <name type="scientific">Ferrovum myxofaciens</name>
    <dbReference type="NCBI Taxonomy" id="416213"/>
    <lineage>
        <taxon>Bacteria</taxon>
        <taxon>Pseudomonadati</taxon>
        <taxon>Pseudomonadota</taxon>
        <taxon>Betaproteobacteria</taxon>
        <taxon>Ferrovales</taxon>
        <taxon>Ferrovaceae</taxon>
        <taxon>Ferrovum</taxon>
    </lineage>
</organism>
<proteinExistence type="predicted"/>
<feature type="domain" description="CobQ/CobB/MinD/ParA nucleotide binding" evidence="1">
    <location>
        <begin position="4"/>
        <end position="183"/>
    </location>
</feature>
<dbReference type="EMBL" id="LRRD01000124">
    <property type="protein sequence ID" value="KXW57101.1"/>
    <property type="molecule type" value="Genomic_DNA"/>
</dbReference>
<dbReference type="InterPro" id="IPR050678">
    <property type="entry name" value="DNA_Partitioning_ATPase"/>
</dbReference>
<dbReference type="InterPro" id="IPR002586">
    <property type="entry name" value="CobQ/CobB/MinD/ParA_Nub-bd_dom"/>
</dbReference>
<keyword evidence="3" id="KW-1185">Reference proteome</keyword>
<comment type="caution">
    <text evidence="2">The sequence shown here is derived from an EMBL/GenBank/DDBJ whole genome shotgun (WGS) entry which is preliminary data.</text>
</comment>
<sequence length="210" mass="22541">MKIIALLNEKGGTGKSTLSQNIAVCLHRQGKRVILVDADPQGTTRDWRSASPEKANLPNVIALDRPEMLASLKSIDADIAIIDTPAKAEKMTASVIRFADAALIVIQPSGADIWASAAAVRLIQQKIDVGGKIVAAFLANRVSGSTNLSKEVLAGEWNEYGIEQLETTIGNRVAFAQALTDGLSIYDTTDRTGRAEIDLLVDELERKSCL</sequence>
<dbReference type="Gene3D" id="3.40.50.300">
    <property type="entry name" value="P-loop containing nucleotide triphosphate hydrolases"/>
    <property type="match status" value="1"/>
</dbReference>
<dbReference type="PATRIC" id="fig|1789004.3.peg.2519"/>
<dbReference type="InterPro" id="IPR027417">
    <property type="entry name" value="P-loop_NTPase"/>
</dbReference>
<name>A0A149VV45_9PROT</name>
<dbReference type="STRING" id="1789004.FEMY_23800"/>
<dbReference type="PANTHER" id="PTHR13696:SF96">
    <property type="entry name" value="COBQ_COBB_MIND_PARA NUCLEOTIDE BINDING DOMAIN-CONTAINING PROTEIN"/>
    <property type="match status" value="1"/>
</dbReference>
<evidence type="ECO:0000313" key="2">
    <source>
        <dbReference type="EMBL" id="KXW57101.1"/>
    </source>
</evidence>
<dbReference type="Proteomes" id="UP000075653">
    <property type="component" value="Unassembled WGS sequence"/>
</dbReference>
<dbReference type="InterPro" id="IPR048089">
    <property type="entry name" value="McdA"/>
</dbReference>
<keyword evidence="2" id="KW-0378">Hydrolase</keyword>
<evidence type="ECO:0000259" key="1">
    <source>
        <dbReference type="Pfam" id="PF01656"/>
    </source>
</evidence>
<dbReference type="CDD" id="cd02042">
    <property type="entry name" value="ParAB_family"/>
    <property type="match status" value="1"/>
</dbReference>
<dbReference type="GO" id="GO:0016787">
    <property type="term" value="F:hydrolase activity"/>
    <property type="evidence" value="ECO:0007669"/>
    <property type="project" value="UniProtKB-KW"/>
</dbReference>
<dbReference type="RefSeq" id="WP_062188623.1">
    <property type="nucleotide sequence ID" value="NZ_LRRD01000124.1"/>
</dbReference>